<dbReference type="GO" id="GO:0009251">
    <property type="term" value="P:glucan catabolic process"/>
    <property type="evidence" value="ECO:0007669"/>
    <property type="project" value="TreeGrafter"/>
</dbReference>
<dbReference type="OrthoDB" id="9800475at2"/>
<organism evidence="5 6">
    <name type="scientific">Bacillus timonensis</name>
    <dbReference type="NCBI Taxonomy" id="1033734"/>
    <lineage>
        <taxon>Bacteria</taxon>
        <taxon>Bacillati</taxon>
        <taxon>Bacillota</taxon>
        <taxon>Bacilli</taxon>
        <taxon>Bacillales</taxon>
        <taxon>Bacillaceae</taxon>
        <taxon>Bacillus</taxon>
    </lineage>
</organism>
<reference evidence="5 6" key="1">
    <citation type="journal article" date="2019" name="Indoor Air">
        <title>Impacts of indoor surface finishes on bacterial viability.</title>
        <authorList>
            <person name="Hu J."/>
            <person name="Maamar S.B."/>
            <person name="Glawe A.J."/>
            <person name="Gottel N."/>
            <person name="Gilbert J.A."/>
            <person name="Hartmann E.M."/>
        </authorList>
    </citation>
    <scope>NUCLEOTIDE SEQUENCE [LARGE SCALE GENOMIC DNA]</scope>
    <source>
        <strain evidence="5 6">AF060A6</strain>
    </source>
</reference>
<protein>
    <submittedName>
        <fullName evidence="5">Glycoside hydrolase family 5 protein</fullName>
    </submittedName>
</protein>
<keyword evidence="2 3" id="KW-0326">Glycosidase</keyword>
<evidence type="ECO:0000259" key="4">
    <source>
        <dbReference type="Pfam" id="PF00150"/>
    </source>
</evidence>
<dbReference type="GO" id="GO:0005576">
    <property type="term" value="C:extracellular region"/>
    <property type="evidence" value="ECO:0007669"/>
    <property type="project" value="TreeGrafter"/>
</dbReference>
<dbReference type="Gene3D" id="3.20.20.80">
    <property type="entry name" value="Glycosidases"/>
    <property type="match status" value="1"/>
</dbReference>
<proteinExistence type="inferred from homology"/>
<keyword evidence="6" id="KW-1185">Reference proteome</keyword>
<comment type="similarity">
    <text evidence="3">Belongs to the glycosyl hydrolase 5 (cellulase A) family.</text>
</comment>
<gene>
    <name evidence="5" type="ORF">E1I69_15325</name>
</gene>
<accession>A0A4S3PQ69</accession>
<feature type="domain" description="Glycoside hydrolase family 5" evidence="4">
    <location>
        <begin position="63"/>
        <end position="356"/>
    </location>
</feature>
<dbReference type="GO" id="GO:0008422">
    <property type="term" value="F:beta-glucosidase activity"/>
    <property type="evidence" value="ECO:0007669"/>
    <property type="project" value="TreeGrafter"/>
</dbReference>
<dbReference type="GO" id="GO:0009986">
    <property type="term" value="C:cell surface"/>
    <property type="evidence" value="ECO:0007669"/>
    <property type="project" value="TreeGrafter"/>
</dbReference>
<dbReference type="Pfam" id="PF00150">
    <property type="entry name" value="Cellulase"/>
    <property type="match status" value="1"/>
</dbReference>
<dbReference type="SUPFAM" id="SSF51445">
    <property type="entry name" value="(Trans)glycosidases"/>
    <property type="match status" value="1"/>
</dbReference>
<evidence type="ECO:0000256" key="1">
    <source>
        <dbReference type="ARBA" id="ARBA00022801"/>
    </source>
</evidence>
<evidence type="ECO:0000256" key="2">
    <source>
        <dbReference type="ARBA" id="ARBA00023295"/>
    </source>
</evidence>
<dbReference type="InterPro" id="IPR001547">
    <property type="entry name" value="Glyco_hydro_5"/>
</dbReference>
<evidence type="ECO:0000313" key="5">
    <source>
        <dbReference type="EMBL" id="THE11356.1"/>
    </source>
</evidence>
<name>A0A4S3PQ69_9BACI</name>
<dbReference type="InterPro" id="IPR050386">
    <property type="entry name" value="Glycosyl_hydrolase_5"/>
</dbReference>
<dbReference type="PANTHER" id="PTHR31297:SF13">
    <property type="entry name" value="PUTATIVE-RELATED"/>
    <property type="match status" value="1"/>
</dbReference>
<evidence type="ECO:0000313" key="6">
    <source>
        <dbReference type="Proteomes" id="UP000306477"/>
    </source>
</evidence>
<dbReference type="InterPro" id="IPR017853">
    <property type="entry name" value="GH"/>
</dbReference>
<evidence type="ECO:0000256" key="3">
    <source>
        <dbReference type="RuleBase" id="RU361153"/>
    </source>
</evidence>
<dbReference type="PANTHER" id="PTHR31297">
    <property type="entry name" value="GLUCAN ENDO-1,6-BETA-GLUCOSIDASE B"/>
    <property type="match status" value="1"/>
</dbReference>
<keyword evidence="1 3" id="KW-0378">Hydrolase</keyword>
<dbReference type="Proteomes" id="UP000306477">
    <property type="component" value="Unassembled WGS sequence"/>
</dbReference>
<sequence>MLKVVKNKITDTKGNPIQLRGTCIGGWMNMEDFINGYTGSEHSLRHAVAEEIGKGKAEFLFDRMQHHFFGEEDITFIKSWGANTVRLPLNYRHFEDDEAPFSYKEKGFQRLNEIINLCEKHGLYVILDLHAVQGYQNTHWHSDNDIRHSFFWHDKTYQDRFIALWEEFARRYQGRSVIAGYNIMNEPCVNTPHGDYPHNFFGNYKPDWERMNRIYKRTVDAIRKIDPDHIIFLEGDNYSKFFEGLDAPFAENLVYSSHNYTAAGFGPGQYPGIADAKTARIESGVYWDKEKQIQVFKGHQGTVFTQKYDVPLWVGEFGSVYNGPTEEIPYRLAAMDDQLSIFEQFGAHWTTWTYKDVGVMGLAMLDPESEYMQRISSIIDFKHKLNTDDWMIWLPGREARDQIANLANTLETVIGDSGINHHFNVAALSQAVLTVYTGALIQPVYAKIFKGLSEEKIDDVMQSFAFKNCKINDGLLDILMKHTNQTIGS</sequence>
<dbReference type="AlphaFoldDB" id="A0A4S3PQ69"/>
<comment type="caution">
    <text evidence="5">The sequence shown here is derived from an EMBL/GenBank/DDBJ whole genome shotgun (WGS) entry which is preliminary data.</text>
</comment>
<dbReference type="EMBL" id="SLUB01000030">
    <property type="protein sequence ID" value="THE11356.1"/>
    <property type="molecule type" value="Genomic_DNA"/>
</dbReference>